<dbReference type="SMART" id="SM00849">
    <property type="entry name" value="Lactamase_B"/>
    <property type="match status" value="1"/>
</dbReference>
<keyword evidence="3" id="KW-1185">Reference proteome</keyword>
<evidence type="ECO:0000313" key="3">
    <source>
        <dbReference type="Proteomes" id="UP000182108"/>
    </source>
</evidence>
<dbReference type="Pfam" id="PF00753">
    <property type="entry name" value="Lactamase_B"/>
    <property type="match status" value="1"/>
</dbReference>
<name>A0A0K6IU44_9PROT</name>
<dbReference type="PANTHER" id="PTHR23131:SF4">
    <property type="entry name" value="METALLO-BETA-LACTAMASE SUPERFAMILY POTEIN"/>
    <property type="match status" value="1"/>
</dbReference>
<dbReference type="GO" id="GO:0016787">
    <property type="term" value="F:hydrolase activity"/>
    <property type="evidence" value="ECO:0007669"/>
    <property type="project" value="UniProtKB-KW"/>
</dbReference>
<dbReference type="RefSeq" id="WP_055423167.1">
    <property type="nucleotide sequence ID" value="NZ_CYHH01000003.1"/>
</dbReference>
<dbReference type="InterPro" id="IPR036388">
    <property type="entry name" value="WH-like_DNA-bd_sf"/>
</dbReference>
<dbReference type="Gene3D" id="3.60.15.10">
    <property type="entry name" value="Ribonuclease Z/Hydroxyacylglutathione hydrolase-like"/>
    <property type="match status" value="1"/>
</dbReference>
<dbReference type="OrthoDB" id="2971563at2"/>
<accession>A0A0K6IU44</accession>
<proteinExistence type="predicted"/>
<dbReference type="Gene3D" id="1.10.10.10">
    <property type="entry name" value="Winged helix-like DNA-binding domain superfamily/Winged helix DNA-binding domain"/>
    <property type="match status" value="1"/>
</dbReference>
<gene>
    <name evidence="2" type="ORF">Ga0061068_103221</name>
</gene>
<dbReference type="InterPro" id="IPR048933">
    <property type="entry name" value="B_lactamase-like_C"/>
</dbReference>
<protein>
    <submittedName>
        <fullName evidence="2">Glyoxylase or a related metal-dependent hydrolase, beta-lactamase superfamily II</fullName>
    </submittedName>
</protein>
<dbReference type="SUPFAM" id="SSF56281">
    <property type="entry name" value="Metallo-hydrolase/oxidoreductase"/>
    <property type="match status" value="1"/>
</dbReference>
<dbReference type="InterPro" id="IPR050662">
    <property type="entry name" value="Sec-metab_biosynth-thioest"/>
</dbReference>
<dbReference type="AlphaFoldDB" id="A0A0K6IU44"/>
<keyword evidence="2" id="KW-0378">Hydrolase</keyword>
<dbReference type="Proteomes" id="UP000182108">
    <property type="component" value="Unassembled WGS sequence"/>
</dbReference>
<dbReference type="PANTHER" id="PTHR23131">
    <property type="entry name" value="ENDORIBONUCLEASE LACTB2"/>
    <property type="match status" value="1"/>
</dbReference>
<feature type="domain" description="Metallo-beta-lactamase" evidence="1">
    <location>
        <begin position="38"/>
        <end position="251"/>
    </location>
</feature>
<organism evidence="2 3">
    <name type="scientific">Tepidiphilus thermophilus</name>
    <dbReference type="NCBI Taxonomy" id="876478"/>
    <lineage>
        <taxon>Bacteria</taxon>
        <taxon>Pseudomonadati</taxon>
        <taxon>Pseudomonadota</taxon>
        <taxon>Hydrogenophilia</taxon>
        <taxon>Hydrogenophilales</taxon>
        <taxon>Hydrogenophilaceae</taxon>
        <taxon>Tepidiphilus</taxon>
    </lineage>
</organism>
<evidence type="ECO:0000259" key="1">
    <source>
        <dbReference type="SMART" id="SM00849"/>
    </source>
</evidence>
<sequence>MQTELSYPHPATPELGQVATVAPGVHWLRMPLPFALDHINLWLIDDAENQVALVDTGFASPNVQAAWREALRLRQPSRLIVTHFHPDHFGLADWLMREWRLELWMSHSEFLTGHAVWHGIAGHSVEAMLALFRANGLDEELAAALEARGNAYRRGAPRLPERFHRLHDGDELVIGGRTWQVITGCGHSPEHVALHCPSQKLLISGDMLLPKISTNVGVWAVSPEDDPLADFLRSLGRFKHLPEDTLVLPSHGLPFVGLHARIAQLRAHHEERLTVLESALDTPKTAAEVIPTLFSRALDTHQVVFALGEALAHLNHLVALGRAERLRGPDGRQRFVRTGPTH</sequence>
<dbReference type="InterPro" id="IPR036866">
    <property type="entry name" value="RibonucZ/Hydroxyglut_hydro"/>
</dbReference>
<dbReference type="EMBL" id="CYHH01000003">
    <property type="protein sequence ID" value="CUB06598.1"/>
    <property type="molecule type" value="Genomic_DNA"/>
</dbReference>
<dbReference type="InterPro" id="IPR001279">
    <property type="entry name" value="Metallo-B-lactamas"/>
</dbReference>
<evidence type="ECO:0000313" key="2">
    <source>
        <dbReference type="EMBL" id="CUB06598.1"/>
    </source>
</evidence>
<reference evidence="3" key="1">
    <citation type="submission" date="2015-08" db="EMBL/GenBank/DDBJ databases">
        <authorList>
            <person name="Babu N.S."/>
            <person name="Beckwith C.J."/>
            <person name="Beseler K.G."/>
            <person name="Brison A."/>
            <person name="Carone J.V."/>
            <person name="Caskin T.P."/>
            <person name="Diamond M."/>
            <person name="Durham M.E."/>
            <person name="Foxe J.M."/>
            <person name="Go M."/>
            <person name="Henderson B.A."/>
            <person name="Jones I.B."/>
            <person name="McGettigan J.A."/>
            <person name="Micheletti S.J."/>
            <person name="Nasrallah M.E."/>
            <person name="Ortiz D."/>
            <person name="Piller C.R."/>
            <person name="Privatt S.R."/>
            <person name="Schneider S.L."/>
            <person name="Sharp S."/>
            <person name="Smith T.C."/>
            <person name="Stanton J.D."/>
            <person name="Ullery H.E."/>
            <person name="Wilson R.J."/>
            <person name="Serrano M.G."/>
            <person name="Buck G."/>
            <person name="Lee V."/>
            <person name="Wang Y."/>
            <person name="Carvalho R."/>
            <person name="Voegtly L."/>
            <person name="Shi R."/>
            <person name="Duckworth R."/>
            <person name="Johnson A."/>
            <person name="Loviza R."/>
            <person name="Walstead R."/>
            <person name="Shah Z."/>
            <person name="Kiflezghi M."/>
            <person name="Wade K."/>
            <person name="Ball S.L."/>
            <person name="Bradley K.W."/>
            <person name="Asai D.J."/>
            <person name="Bowman C.A."/>
            <person name="Russell D.A."/>
            <person name="Pope W.H."/>
            <person name="Jacobs-Sera D."/>
            <person name="Hendrix R.W."/>
            <person name="Hatfull G.F."/>
        </authorList>
    </citation>
    <scope>NUCLEOTIDE SEQUENCE [LARGE SCALE GENOMIC DNA]</scope>
    <source>
        <strain evidence="3">JCM 19170</strain>
    </source>
</reference>
<dbReference type="Pfam" id="PF21221">
    <property type="entry name" value="B_lactamase-like_C"/>
    <property type="match status" value="1"/>
</dbReference>